<sequence>MNNDVKFQESFNNKIIRKEILRNINSIQDLFRLMLTSTNNKQLITRSLDILDFTLDFSHPESKLLIPILKYINRFHKLTLYHPTDESLNLIESVDILEIHRSKIQHSNTTNHLSNIIRNRLIIDKMFSKGIICNTRPLMKFNNSPQWSCVTLDDGFNIETHNITSLTNRKDLIESFEYKGSDCIDKFIRTKIFSNLKEINLEWQNRLYLDDEMLKHFAEGSECGIEILKLSRWRENITDEGLIHFKDTVKVLWLRDMSSFVGVTGKSISEFTQLEELKIRRCYTIQTENIEILCRGGKLKSLSLDRFEKCQSYDSFSNLQYFRVLVHPYNQIQNLPPAGKRFITHLYIKKFFAEENYFSDFSNLQVFDINPNRRLVSTSKFITNIFSNRNPNIGPLEHLTIYDSNIDDETLQYLIGTRSIKIFINHNITSKGISFLDGIERIELRTCSKIDDNAMKYLWNAKAVSIINCPLITSEGYKQLQHVKHLTISNYKFPHNSFQHLSNIEILEVFKYEKYYDLDYRDKITGISPEFQDDSQAVSQEIIQQYLSKIKIIKISEDPDFLTDDSIRYLISQGVRIDNHKTKEYIFYK</sequence>
<dbReference type="InterPro" id="IPR032675">
    <property type="entry name" value="LRR_dom_sf"/>
</dbReference>
<proteinExistence type="predicted"/>
<reference evidence="1 2" key="1">
    <citation type="submission" date="2015-12" db="EMBL/GenBank/DDBJ databases">
        <title>Dictyostelia acquired genes for synthesis and detection of signals that induce cell-type specialization by lateral gene transfer from prokaryotes.</title>
        <authorList>
            <person name="Gloeckner G."/>
            <person name="Schaap P."/>
        </authorList>
    </citation>
    <scope>NUCLEOTIDE SEQUENCE [LARGE SCALE GENOMIC DNA]</scope>
    <source>
        <strain evidence="1 2">TK</strain>
    </source>
</reference>
<protein>
    <submittedName>
        <fullName evidence="1">Uncharacterized protein</fullName>
    </submittedName>
</protein>
<dbReference type="SUPFAM" id="SSF52058">
    <property type="entry name" value="L domain-like"/>
    <property type="match status" value="1"/>
</dbReference>
<evidence type="ECO:0000313" key="2">
    <source>
        <dbReference type="Proteomes" id="UP000076078"/>
    </source>
</evidence>
<accession>A0A151ZD55</accession>
<dbReference type="Gene3D" id="3.80.10.10">
    <property type="entry name" value="Ribonuclease Inhibitor"/>
    <property type="match status" value="2"/>
</dbReference>
<dbReference type="GO" id="GO:0031146">
    <property type="term" value="P:SCF-dependent proteasomal ubiquitin-dependent protein catabolic process"/>
    <property type="evidence" value="ECO:0007669"/>
    <property type="project" value="TreeGrafter"/>
</dbReference>
<dbReference type="PANTHER" id="PTHR13318">
    <property type="entry name" value="PARTNER OF PAIRED, ISOFORM B-RELATED"/>
    <property type="match status" value="1"/>
</dbReference>
<dbReference type="Proteomes" id="UP000076078">
    <property type="component" value="Unassembled WGS sequence"/>
</dbReference>
<comment type="caution">
    <text evidence="1">The sequence shown here is derived from an EMBL/GenBank/DDBJ whole genome shotgun (WGS) entry which is preliminary data.</text>
</comment>
<dbReference type="AlphaFoldDB" id="A0A151ZD55"/>
<evidence type="ECO:0000313" key="1">
    <source>
        <dbReference type="EMBL" id="KYQ91877.1"/>
    </source>
</evidence>
<gene>
    <name evidence="1" type="ORF">DLAC_07213</name>
</gene>
<dbReference type="GO" id="GO:0019005">
    <property type="term" value="C:SCF ubiquitin ligase complex"/>
    <property type="evidence" value="ECO:0007669"/>
    <property type="project" value="TreeGrafter"/>
</dbReference>
<dbReference type="EMBL" id="LODT01000033">
    <property type="protein sequence ID" value="KYQ91877.1"/>
    <property type="molecule type" value="Genomic_DNA"/>
</dbReference>
<name>A0A151ZD55_TIELA</name>
<keyword evidence="2" id="KW-1185">Reference proteome</keyword>
<dbReference type="InParanoid" id="A0A151ZD55"/>
<organism evidence="1 2">
    <name type="scientific">Tieghemostelium lacteum</name>
    <name type="common">Slime mold</name>
    <name type="synonym">Dictyostelium lacteum</name>
    <dbReference type="NCBI Taxonomy" id="361077"/>
    <lineage>
        <taxon>Eukaryota</taxon>
        <taxon>Amoebozoa</taxon>
        <taxon>Evosea</taxon>
        <taxon>Eumycetozoa</taxon>
        <taxon>Dictyostelia</taxon>
        <taxon>Dictyosteliales</taxon>
        <taxon>Raperosteliaceae</taxon>
        <taxon>Tieghemostelium</taxon>
    </lineage>
</organism>